<dbReference type="Gene3D" id="3.90.1150.10">
    <property type="entry name" value="Aspartate Aminotransferase, domain 1"/>
    <property type="match status" value="1"/>
</dbReference>
<reference evidence="12 13" key="1">
    <citation type="journal article" date="2013" name="Int. J. Syst. Evol. Microbiol.">
        <title>Tumebacillus flagellatus sp. nov., an alpha-amylase/pullulanase-producing bacterium isolated from cassava wastewater.</title>
        <authorList>
            <person name="Wang Q."/>
            <person name="Xie N."/>
            <person name="Qin Y."/>
            <person name="Shen N."/>
            <person name="Zhu J."/>
            <person name="Mi H."/>
            <person name="Huang R."/>
        </authorList>
    </citation>
    <scope>NUCLEOTIDE SEQUENCE [LARGE SCALE GENOMIC DNA]</scope>
    <source>
        <strain evidence="12 13">GST4</strain>
    </source>
</reference>
<sequence length="384" mass="42564">MIYFDNSATTPLHPEVREAMLPYLFEIFGNPSGKYYTQAEQAKKAVENARVHVATLLGCDPEEIIFTSGATESNNMILKGFADYYQAESPHIVITKVEHPSILETARYLAQKGYQVTFLDVDKFGRANVQQLENVLPHEPSTPVLVSVLWGNNEVGSLNDIATFAKLCTVRKGVEEDRPVFFHTDATQVVGKVKTDVHQIGIDFLSCSSHKLHGPKGIGAAVIKKHRLGYRPKLTPLLHGGEQEDGYRSGTLSVHNIVGFGKAAEIAYLELQKTKSTLKELEDYLIDRIVTMFPDIVRLNSDIQNKIPGLINLQFVGIKNEKLIRQLSNHVAVSTGSACSSSKPSHVLQSMGLSIDSIRFSIRISLSTFNTKDEIDHFLSLLNS</sequence>
<dbReference type="InterPro" id="IPR000192">
    <property type="entry name" value="Aminotrans_V_dom"/>
</dbReference>
<evidence type="ECO:0000256" key="9">
    <source>
        <dbReference type="ARBA" id="ARBA00050776"/>
    </source>
</evidence>
<dbReference type="GO" id="GO:0046872">
    <property type="term" value="F:metal ion binding"/>
    <property type="evidence" value="ECO:0007669"/>
    <property type="project" value="UniProtKB-KW"/>
</dbReference>
<dbReference type="Gene3D" id="3.40.640.10">
    <property type="entry name" value="Type I PLP-dependent aspartate aminotransferase-like (Major domain)"/>
    <property type="match status" value="1"/>
</dbReference>
<dbReference type="Pfam" id="PF00266">
    <property type="entry name" value="Aminotran_5"/>
    <property type="match status" value="1"/>
</dbReference>
<dbReference type="eggNOG" id="COG1104">
    <property type="taxonomic scope" value="Bacteria"/>
</dbReference>
<keyword evidence="8" id="KW-0411">Iron-sulfur</keyword>
<gene>
    <name evidence="12" type="ORF">EL26_04085</name>
</gene>
<keyword evidence="6" id="KW-0663">Pyridoxal phosphate</keyword>
<evidence type="ECO:0000256" key="1">
    <source>
        <dbReference type="ARBA" id="ARBA00001933"/>
    </source>
</evidence>
<dbReference type="InterPro" id="IPR015421">
    <property type="entry name" value="PyrdxlP-dep_Trfase_major"/>
</dbReference>
<dbReference type="SUPFAM" id="SSF53383">
    <property type="entry name" value="PLP-dependent transferases"/>
    <property type="match status" value="1"/>
</dbReference>
<dbReference type="AlphaFoldDB" id="A0A074LVX0"/>
<dbReference type="RefSeq" id="WP_038084661.1">
    <property type="nucleotide sequence ID" value="NZ_JMIR01000003.1"/>
</dbReference>
<organism evidence="12 13">
    <name type="scientific">Tumebacillus flagellatus</name>
    <dbReference type="NCBI Taxonomy" id="1157490"/>
    <lineage>
        <taxon>Bacteria</taxon>
        <taxon>Bacillati</taxon>
        <taxon>Bacillota</taxon>
        <taxon>Bacilli</taxon>
        <taxon>Bacillales</taxon>
        <taxon>Alicyclobacillaceae</taxon>
        <taxon>Tumebacillus</taxon>
    </lineage>
</organism>
<dbReference type="EC" id="2.8.1.7" evidence="3"/>
<evidence type="ECO:0000256" key="6">
    <source>
        <dbReference type="ARBA" id="ARBA00022898"/>
    </source>
</evidence>
<evidence type="ECO:0000256" key="5">
    <source>
        <dbReference type="ARBA" id="ARBA00022723"/>
    </source>
</evidence>
<evidence type="ECO:0000256" key="10">
    <source>
        <dbReference type="RuleBase" id="RU004504"/>
    </source>
</evidence>
<proteinExistence type="inferred from homology"/>
<feature type="domain" description="Aminotransferase class V" evidence="11">
    <location>
        <begin position="2"/>
        <end position="378"/>
    </location>
</feature>
<dbReference type="OrthoDB" id="9808002at2"/>
<comment type="catalytic activity">
    <reaction evidence="9">
        <text>(sulfur carrier)-H + L-cysteine = (sulfur carrier)-SH + L-alanine</text>
        <dbReference type="Rhea" id="RHEA:43892"/>
        <dbReference type="Rhea" id="RHEA-COMP:14737"/>
        <dbReference type="Rhea" id="RHEA-COMP:14739"/>
        <dbReference type="ChEBI" id="CHEBI:29917"/>
        <dbReference type="ChEBI" id="CHEBI:35235"/>
        <dbReference type="ChEBI" id="CHEBI:57972"/>
        <dbReference type="ChEBI" id="CHEBI:64428"/>
        <dbReference type="EC" id="2.8.1.7"/>
    </reaction>
</comment>
<dbReference type="GO" id="GO:0031071">
    <property type="term" value="F:cysteine desulfurase activity"/>
    <property type="evidence" value="ECO:0007669"/>
    <property type="project" value="UniProtKB-EC"/>
</dbReference>
<dbReference type="EMBL" id="JMIR01000003">
    <property type="protein sequence ID" value="KEO84705.1"/>
    <property type="molecule type" value="Genomic_DNA"/>
</dbReference>
<comment type="caution">
    <text evidence="12">The sequence shown here is derived from an EMBL/GenBank/DDBJ whole genome shotgun (WGS) entry which is preliminary data.</text>
</comment>
<accession>A0A074LVX0</accession>
<dbReference type="PROSITE" id="PS00595">
    <property type="entry name" value="AA_TRANSFER_CLASS_5"/>
    <property type="match status" value="1"/>
</dbReference>
<keyword evidence="7" id="KW-0408">Iron</keyword>
<evidence type="ECO:0000256" key="3">
    <source>
        <dbReference type="ARBA" id="ARBA00012239"/>
    </source>
</evidence>
<dbReference type="InterPro" id="IPR015424">
    <property type="entry name" value="PyrdxlP-dep_Trfase"/>
</dbReference>
<dbReference type="PANTHER" id="PTHR11601:SF34">
    <property type="entry name" value="CYSTEINE DESULFURASE"/>
    <property type="match status" value="1"/>
</dbReference>
<dbReference type="Proteomes" id="UP000027931">
    <property type="component" value="Unassembled WGS sequence"/>
</dbReference>
<dbReference type="InterPro" id="IPR016454">
    <property type="entry name" value="Cysteine_dSase"/>
</dbReference>
<dbReference type="InterPro" id="IPR020578">
    <property type="entry name" value="Aminotrans_V_PyrdxlP_BS"/>
</dbReference>
<dbReference type="STRING" id="1157490.EL26_04085"/>
<keyword evidence="4" id="KW-0808">Transferase</keyword>
<protein>
    <recommendedName>
        <fullName evidence="3">cysteine desulfurase</fullName>
        <ecNumber evidence="3">2.8.1.7</ecNumber>
    </recommendedName>
</protein>
<evidence type="ECO:0000313" key="13">
    <source>
        <dbReference type="Proteomes" id="UP000027931"/>
    </source>
</evidence>
<dbReference type="GO" id="GO:0051536">
    <property type="term" value="F:iron-sulfur cluster binding"/>
    <property type="evidence" value="ECO:0007669"/>
    <property type="project" value="UniProtKB-KW"/>
</dbReference>
<keyword evidence="13" id="KW-1185">Reference proteome</keyword>
<dbReference type="PANTHER" id="PTHR11601">
    <property type="entry name" value="CYSTEINE DESULFURYLASE FAMILY MEMBER"/>
    <property type="match status" value="1"/>
</dbReference>
<comment type="cofactor">
    <cofactor evidence="1 10">
        <name>pyridoxal 5'-phosphate</name>
        <dbReference type="ChEBI" id="CHEBI:597326"/>
    </cofactor>
</comment>
<keyword evidence="5" id="KW-0479">Metal-binding</keyword>
<evidence type="ECO:0000313" key="12">
    <source>
        <dbReference type="EMBL" id="KEO84705.1"/>
    </source>
</evidence>
<dbReference type="PIRSF" id="PIRSF005572">
    <property type="entry name" value="NifS"/>
    <property type="match status" value="1"/>
</dbReference>
<evidence type="ECO:0000256" key="7">
    <source>
        <dbReference type="ARBA" id="ARBA00023004"/>
    </source>
</evidence>
<evidence type="ECO:0000256" key="4">
    <source>
        <dbReference type="ARBA" id="ARBA00022679"/>
    </source>
</evidence>
<name>A0A074LVX0_9BACL</name>
<dbReference type="InterPro" id="IPR015422">
    <property type="entry name" value="PyrdxlP-dep_Trfase_small"/>
</dbReference>
<evidence type="ECO:0000256" key="2">
    <source>
        <dbReference type="ARBA" id="ARBA00006490"/>
    </source>
</evidence>
<evidence type="ECO:0000256" key="8">
    <source>
        <dbReference type="ARBA" id="ARBA00023014"/>
    </source>
</evidence>
<evidence type="ECO:0000259" key="11">
    <source>
        <dbReference type="Pfam" id="PF00266"/>
    </source>
</evidence>
<comment type="similarity">
    <text evidence="2">Belongs to the class-V pyridoxal-phosphate-dependent aminotransferase family. NifS/IscS subfamily.</text>
</comment>
<dbReference type="Gene3D" id="1.10.260.50">
    <property type="match status" value="1"/>
</dbReference>